<protein>
    <submittedName>
        <fullName evidence="1">Uncharacterized protein</fullName>
    </submittedName>
</protein>
<dbReference type="EMBL" id="UINC01034389">
    <property type="protein sequence ID" value="SVB25156.1"/>
    <property type="molecule type" value="Genomic_DNA"/>
</dbReference>
<reference evidence="1" key="1">
    <citation type="submission" date="2018-05" db="EMBL/GenBank/DDBJ databases">
        <authorList>
            <person name="Lanie J.A."/>
            <person name="Ng W.-L."/>
            <person name="Kazmierczak K.M."/>
            <person name="Andrzejewski T.M."/>
            <person name="Davidsen T.M."/>
            <person name="Wayne K.J."/>
            <person name="Tettelin H."/>
            <person name="Glass J.I."/>
            <person name="Rusch D."/>
            <person name="Podicherti R."/>
            <person name="Tsui H.-C.T."/>
            <person name="Winkler M.E."/>
        </authorList>
    </citation>
    <scope>NUCLEOTIDE SEQUENCE</scope>
</reference>
<organism evidence="1">
    <name type="scientific">marine metagenome</name>
    <dbReference type="NCBI Taxonomy" id="408172"/>
    <lineage>
        <taxon>unclassified sequences</taxon>
        <taxon>metagenomes</taxon>
        <taxon>ecological metagenomes</taxon>
    </lineage>
</organism>
<sequence>MKHFRTLLCAASGLGVFVLAYGQDVTPTAEPTERSTVEPTVVL</sequence>
<gene>
    <name evidence="1" type="ORF">METZ01_LOCUS178010</name>
</gene>
<feature type="non-terminal residue" evidence="1">
    <location>
        <position position="1"/>
    </location>
</feature>
<evidence type="ECO:0000313" key="1">
    <source>
        <dbReference type="EMBL" id="SVB25156.1"/>
    </source>
</evidence>
<accession>A0A382CGD1</accession>
<proteinExistence type="predicted"/>
<name>A0A382CGD1_9ZZZZ</name>
<dbReference type="AlphaFoldDB" id="A0A382CGD1"/>
<feature type="non-terminal residue" evidence="1">
    <location>
        <position position="43"/>
    </location>
</feature>